<dbReference type="Gene3D" id="1.10.630.10">
    <property type="entry name" value="Cytochrome P450"/>
    <property type="match status" value="1"/>
</dbReference>
<proteinExistence type="predicted"/>
<sequence>MKEIAASMPPNCHPQLYYTEITRQYNIDGIFYLDLWPAGPGTVIVNDPTLIEQAPLPRPLPVHPMAAVFMKPIWGEGTIAATSGPLWKKLHTAMSPAFSWAHVRGLTGLMVDQTMLFRHKLQEAKI</sequence>
<comment type="caution">
    <text evidence="1">The sequence shown here is derived from an EMBL/GenBank/DDBJ whole genome shotgun (WGS) entry which is preliminary data.</text>
</comment>
<accession>A0A9W8RN17</accession>
<dbReference type="Proteomes" id="UP001152049">
    <property type="component" value="Unassembled WGS sequence"/>
</dbReference>
<dbReference type="GO" id="GO:0016705">
    <property type="term" value="F:oxidoreductase activity, acting on paired donors, with incorporation or reduction of molecular oxygen"/>
    <property type="evidence" value="ECO:0007669"/>
    <property type="project" value="InterPro"/>
</dbReference>
<keyword evidence="2" id="KW-1185">Reference proteome</keyword>
<reference evidence="1" key="1">
    <citation type="submission" date="2022-09" db="EMBL/GenBank/DDBJ databases">
        <title>Fusarium specimens isolated from Avocado Roots.</title>
        <authorList>
            <person name="Stajich J."/>
            <person name="Roper C."/>
            <person name="Heimlech-Rivalta G."/>
        </authorList>
    </citation>
    <scope>NUCLEOTIDE SEQUENCE</scope>
    <source>
        <strain evidence="1">CF00136</strain>
    </source>
</reference>
<dbReference type="GO" id="GO:0020037">
    <property type="term" value="F:heme binding"/>
    <property type="evidence" value="ECO:0007669"/>
    <property type="project" value="InterPro"/>
</dbReference>
<dbReference type="InterPro" id="IPR036396">
    <property type="entry name" value="Cyt_P450_sf"/>
</dbReference>
<dbReference type="GO" id="GO:0005506">
    <property type="term" value="F:iron ion binding"/>
    <property type="evidence" value="ECO:0007669"/>
    <property type="project" value="InterPro"/>
</dbReference>
<dbReference type="GO" id="GO:0004497">
    <property type="term" value="F:monooxygenase activity"/>
    <property type="evidence" value="ECO:0007669"/>
    <property type="project" value="InterPro"/>
</dbReference>
<protein>
    <recommendedName>
        <fullName evidence="3">Cytochrome P450</fullName>
    </recommendedName>
</protein>
<organism evidence="1 2">
    <name type="scientific">Fusarium torreyae</name>
    <dbReference type="NCBI Taxonomy" id="1237075"/>
    <lineage>
        <taxon>Eukaryota</taxon>
        <taxon>Fungi</taxon>
        <taxon>Dikarya</taxon>
        <taxon>Ascomycota</taxon>
        <taxon>Pezizomycotina</taxon>
        <taxon>Sordariomycetes</taxon>
        <taxon>Hypocreomycetidae</taxon>
        <taxon>Hypocreales</taxon>
        <taxon>Nectriaceae</taxon>
        <taxon>Fusarium</taxon>
    </lineage>
</organism>
<dbReference type="EMBL" id="JAOQAZ010000038">
    <property type="protein sequence ID" value="KAJ4247871.1"/>
    <property type="molecule type" value="Genomic_DNA"/>
</dbReference>
<evidence type="ECO:0008006" key="3">
    <source>
        <dbReference type="Google" id="ProtNLM"/>
    </source>
</evidence>
<evidence type="ECO:0000313" key="2">
    <source>
        <dbReference type="Proteomes" id="UP001152049"/>
    </source>
</evidence>
<dbReference type="SUPFAM" id="SSF48264">
    <property type="entry name" value="Cytochrome P450"/>
    <property type="match status" value="1"/>
</dbReference>
<dbReference type="OrthoDB" id="10029320at2759"/>
<evidence type="ECO:0000313" key="1">
    <source>
        <dbReference type="EMBL" id="KAJ4247871.1"/>
    </source>
</evidence>
<dbReference type="AlphaFoldDB" id="A0A9W8RN17"/>
<name>A0A9W8RN17_9HYPO</name>
<gene>
    <name evidence="1" type="ORF">NW762_013082</name>
</gene>